<dbReference type="SUPFAM" id="SSF46548">
    <property type="entry name" value="alpha-helical ferredoxin"/>
    <property type="match status" value="2"/>
</dbReference>
<organism evidence="2 3">
    <name type="scientific">Candidatus Fimisoma avicola</name>
    <dbReference type="NCBI Taxonomy" id="2840826"/>
    <lineage>
        <taxon>Bacteria</taxon>
        <taxon>Bacillati</taxon>
        <taxon>Bacillota</taxon>
        <taxon>Clostridia</taxon>
        <taxon>Eubacteriales</taxon>
        <taxon>Candidatus Fimisoma</taxon>
    </lineage>
</organism>
<dbReference type="Proteomes" id="UP000824091">
    <property type="component" value="Unassembled WGS sequence"/>
</dbReference>
<name>A0A9D1I3C9_9FIRM</name>
<dbReference type="Gene3D" id="1.10.1060.10">
    <property type="entry name" value="Alpha-helical ferredoxin"/>
    <property type="match status" value="1"/>
</dbReference>
<dbReference type="InterPro" id="IPR028261">
    <property type="entry name" value="DPD_II"/>
</dbReference>
<dbReference type="Pfam" id="PF10589">
    <property type="entry name" value="NADH_4Fe-4S"/>
    <property type="match status" value="1"/>
</dbReference>
<proteinExistence type="predicted"/>
<dbReference type="AlphaFoldDB" id="A0A9D1I3C9"/>
<reference evidence="2" key="2">
    <citation type="journal article" date="2021" name="PeerJ">
        <title>Extensive microbial diversity within the chicken gut microbiome revealed by metagenomics and culture.</title>
        <authorList>
            <person name="Gilroy R."/>
            <person name="Ravi A."/>
            <person name="Getino M."/>
            <person name="Pursley I."/>
            <person name="Horton D.L."/>
            <person name="Alikhan N.F."/>
            <person name="Baker D."/>
            <person name="Gharbi K."/>
            <person name="Hall N."/>
            <person name="Watson M."/>
            <person name="Adriaenssens E.M."/>
            <person name="Foster-Nyarko E."/>
            <person name="Jarju S."/>
            <person name="Secka A."/>
            <person name="Antonio M."/>
            <person name="Oren A."/>
            <person name="Chaudhuri R.R."/>
            <person name="La Ragione R."/>
            <person name="Hildebrand F."/>
            <person name="Pallen M.J."/>
        </authorList>
    </citation>
    <scope>NUCLEOTIDE SEQUENCE</scope>
    <source>
        <strain evidence="2">11300</strain>
    </source>
</reference>
<dbReference type="InterPro" id="IPR036188">
    <property type="entry name" value="FAD/NAD-bd_sf"/>
</dbReference>
<dbReference type="SUPFAM" id="SSF140490">
    <property type="entry name" value="Nqo1C-terminal domain-like"/>
    <property type="match status" value="1"/>
</dbReference>
<dbReference type="InterPro" id="IPR009051">
    <property type="entry name" value="Helical_ferredxn"/>
</dbReference>
<feature type="domain" description="NADH-ubiquinone oxidoreductase 51kDa subunit iron-sulphur binding" evidence="1">
    <location>
        <begin position="37"/>
        <end position="84"/>
    </location>
</feature>
<dbReference type="Gene3D" id="3.50.50.60">
    <property type="entry name" value="FAD/NAD(P)-binding domain"/>
    <property type="match status" value="2"/>
</dbReference>
<dbReference type="NCBIfam" id="NF009410">
    <property type="entry name" value="PRK12771.1"/>
    <property type="match status" value="1"/>
</dbReference>
<dbReference type="Pfam" id="PF14691">
    <property type="entry name" value="Fer4_20"/>
    <property type="match status" value="1"/>
</dbReference>
<dbReference type="EMBL" id="DVMO01000057">
    <property type="protein sequence ID" value="HIU27493.1"/>
    <property type="molecule type" value="Genomic_DNA"/>
</dbReference>
<reference evidence="2" key="1">
    <citation type="submission" date="2020-10" db="EMBL/GenBank/DDBJ databases">
        <authorList>
            <person name="Gilroy R."/>
        </authorList>
    </citation>
    <scope>NUCLEOTIDE SEQUENCE</scope>
    <source>
        <strain evidence="2">11300</strain>
    </source>
</reference>
<dbReference type="PANTHER" id="PTHR42783">
    <property type="entry name" value="GLUTAMATE SYNTHASE [NADPH] SMALL CHAIN"/>
    <property type="match status" value="1"/>
</dbReference>
<dbReference type="GO" id="GO:0016491">
    <property type="term" value="F:oxidoreductase activity"/>
    <property type="evidence" value="ECO:0007669"/>
    <property type="project" value="InterPro"/>
</dbReference>
<dbReference type="InterPro" id="IPR037207">
    <property type="entry name" value="Nuop51_4Fe4S-bd_sf"/>
</dbReference>
<dbReference type="InterPro" id="IPR019575">
    <property type="entry name" value="Nuop51_4Fe4S-bd"/>
</dbReference>
<gene>
    <name evidence="2" type="ORF">IAD16_03785</name>
</gene>
<protein>
    <submittedName>
        <fullName evidence="2">FAD-dependent oxidoreductase</fullName>
    </submittedName>
</protein>
<sequence>MNRLLIKSPDIVQKTIERLHGDFERRIAASPPGQCPVDLSASFLRLCHSQSCGKCTPCRVGLGQLQILIDDILNMDTESDMADLKLLERTAEAISVSADCAIGTEAAKMILRSIKGYKDDFESHIKNHTCTESIRSDAQPVPCVAMCPAGVDVPGYVALLKAGRYDDAVRLIRKDNPFPTVCALICEHPCEARCRRTLMDSPVNIRGLKRFAVDNCGDVPVPEKMDDTGKKIAVIGGGPSGLSAAYYLSIMGHKVTVFEKRSQLGGMLRYGIPNYRLPRERLQWDIDAILSTGVECKLGCDISSAETIEEIRSNYDATYISIGSHNAKSLGIPGEYAKGVIAAVEMLRAIGDDAMPDFKDKTVLVIGGGNVAMDVARTAKRLGASEVIIVYRRRRDDMTALPDEIGGAIAEGCKLLQLKAPSRIETDKQGRVKALWVKPQIAGKADKSGRPAPMDASADEEKISCDIIISAIGQATDIVFFEEYGIPVFRGNIRAESSSVVDKVSGTYAGGDCVTGPSTVIKAVAAGKVAAANIDAYLGFNHEITVDVDIPLPDLADHVPSGRVEMKERYDRQRGSDFNEVEYGMTYEEAMQEAARCLRCDYYGFGAFRGGRKTKW</sequence>
<dbReference type="SUPFAM" id="SSF51971">
    <property type="entry name" value="Nucleotide-binding domain"/>
    <property type="match status" value="1"/>
</dbReference>
<evidence type="ECO:0000313" key="3">
    <source>
        <dbReference type="Proteomes" id="UP000824091"/>
    </source>
</evidence>
<comment type="caution">
    <text evidence="2">The sequence shown here is derived from an EMBL/GenBank/DDBJ whole genome shotgun (WGS) entry which is preliminary data.</text>
</comment>
<evidence type="ECO:0000313" key="2">
    <source>
        <dbReference type="EMBL" id="HIU27493.1"/>
    </source>
</evidence>
<accession>A0A9D1I3C9</accession>
<dbReference type="PRINTS" id="PR00419">
    <property type="entry name" value="ADXRDTASE"/>
</dbReference>
<dbReference type="GO" id="GO:0051539">
    <property type="term" value="F:4 iron, 4 sulfur cluster binding"/>
    <property type="evidence" value="ECO:0007669"/>
    <property type="project" value="InterPro"/>
</dbReference>
<dbReference type="SMART" id="SM00928">
    <property type="entry name" value="NADH_4Fe-4S"/>
    <property type="match status" value="1"/>
</dbReference>
<dbReference type="InterPro" id="IPR023753">
    <property type="entry name" value="FAD/NAD-binding_dom"/>
</dbReference>
<dbReference type="PANTHER" id="PTHR42783:SF3">
    <property type="entry name" value="GLUTAMATE SYNTHASE [NADPH] SMALL CHAIN-RELATED"/>
    <property type="match status" value="1"/>
</dbReference>
<evidence type="ECO:0000259" key="1">
    <source>
        <dbReference type="SMART" id="SM00928"/>
    </source>
</evidence>
<dbReference type="Pfam" id="PF07992">
    <property type="entry name" value="Pyr_redox_2"/>
    <property type="match status" value="1"/>
</dbReference>